<evidence type="ECO:0000256" key="2">
    <source>
        <dbReference type="SAM" id="Phobius"/>
    </source>
</evidence>
<evidence type="ECO:0000313" key="3">
    <source>
        <dbReference type="EMBL" id="KAD5961926.1"/>
    </source>
</evidence>
<accession>A0A5N6P8D5</accession>
<feature type="compositionally biased region" description="Basic residues" evidence="1">
    <location>
        <begin position="493"/>
        <end position="502"/>
    </location>
</feature>
<gene>
    <name evidence="3" type="ORF">E3N88_13399</name>
</gene>
<dbReference type="PANTHER" id="PTHR47481">
    <property type="match status" value="1"/>
</dbReference>
<evidence type="ECO:0000313" key="4">
    <source>
        <dbReference type="Proteomes" id="UP000326396"/>
    </source>
</evidence>
<feature type="region of interest" description="Disordered" evidence="1">
    <location>
        <begin position="439"/>
        <end position="462"/>
    </location>
</feature>
<organism evidence="3 4">
    <name type="scientific">Mikania micrantha</name>
    <name type="common">bitter vine</name>
    <dbReference type="NCBI Taxonomy" id="192012"/>
    <lineage>
        <taxon>Eukaryota</taxon>
        <taxon>Viridiplantae</taxon>
        <taxon>Streptophyta</taxon>
        <taxon>Embryophyta</taxon>
        <taxon>Tracheophyta</taxon>
        <taxon>Spermatophyta</taxon>
        <taxon>Magnoliopsida</taxon>
        <taxon>eudicotyledons</taxon>
        <taxon>Gunneridae</taxon>
        <taxon>Pentapetalae</taxon>
        <taxon>asterids</taxon>
        <taxon>campanulids</taxon>
        <taxon>Asterales</taxon>
        <taxon>Asteraceae</taxon>
        <taxon>Asteroideae</taxon>
        <taxon>Heliantheae alliance</taxon>
        <taxon>Eupatorieae</taxon>
        <taxon>Mikania</taxon>
    </lineage>
</organism>
<dbReference type="PANTHER" id="PTHR47481:SF39">
    <property type="entry name" value="TRANSCRIPTION FACTOR INTERACTOR AND REGULATOR CCHC(ZN) FAMILY"/>
    <property type="match status" value="1"/>
</dbReference>
<keyword evidence="2" id="KW-1133">Transmembrane helix</keyword>
<feature type="compositionally biased region" description="Polar residues" evidence="1">
    <location>
        <begin position="481"/>
        <end position="492"/>
    </location>
</feature>
<keyword evidence="4" id="KW-1185">Reference proteome</keyword>
<keyword evidence="2" id="KW-0812">Transmembrane</keyword>
<dbReference type="Proteomes" id="UP000326396">
    <property type="component" value="Linkage Group LG14"/>
</dbReference>
<dbReference type="Pfam" id="PF14223">
    <property type="entry name" value="Retrotran_gag_2"/>
    <property type="match status" value="1"/>
</dbReference>
<dbReference type="OrthoDB" id="1845088at2759"/>
<comment type="caution">
    <text evidence="3">The sequence shown here is derived from an EMBL/GenBank/DDBJ whole genome shotgun (WGS) entry which is preliminary data.</text>
</comment>
<feature type="transmembrane region" description="Helical" evidence="2">
    <location>
        <begin position="609"/>
        <end position="630"/>
    </location>
</feature>
<sequence>MLPRSEGPIQNISAKLFPFQIQKSLNLLKVKKVLIAEGNDGPVRNKATWVHHFNVALYKCKTFPFQIQKPLNLLKVKKVTEPDLYGCYNLHHLDLIELHEDSCGSQPSIALPPLSQLELVKLHEDSCVSQPSSNTVAMVKEAKGNSLCAIIGGTYKIQGIGAPFILDEVLMAFLMTSEEPVETTYGDLQFQPEIRVYLRFLGRRRYAVPPEILPPKFGTHKIQGIGACFILAEVLMLQMALGVCYLYTFDIWNYTGSVDVFSYLRSLCVGHWVYTKSMSITGIEDLWHRTIPCPPAFLPPATDKDAPTPNPNYTTWLSNDAHIRSLLISTISEASFHHVHGDTSRAIWLSLENAYAPTSFSRVSTLKTQLLRISMQANINHAIPESDLVMLVITGLREEFNSLKSTLLTRQTPTPFADLYGLLADHNFMIKKPSSDLPPAQAFTASSSSHPPASASSPASSDTLHALQHLLTQLQTSSISNQSPQAYYTNRSTRVRGGRRGGRGASTNNHLRSTGVNRSQFSWASNQNVVYGSCNRCGIGHLPSQCPNRDPSNIRPRLIYNACVDAAGPGECDTNFMSVDKCQTFLFQIQKALDLLKVKKVSLDEMHQLAHALSFGSFNYLITLFWLPLLELTLRYGLRQTHMMDLIAQKNKQR</sequence>
<reference evidence="3 4" key="1">
    <citation type="submission" date="2019-05" db="EMBL/GenBank/DDBJ databases">
        <title>Mikania micrantha, genome provides insights into the molecular mechanism of rapid growth.</title>
        <authorList>
            <person name="Liu B."/>
        </authorList>
    </citation>
    <scope>NUCLEOTIDE SEQUENCE [LARGE SCALE GENOMIC DNA]</scope>
    <source>
        <strain evidence="3">NLD-2019</strain>
        <tissue evidence="3">Leaf</tissue>
    </source>
</reference>
<protein>
    <submittedName>
        <fullName evidence="3">Uncharacterized protein</fullName>
    </submittedName>
</protein>
<feature type="compositionally biased region" description="Low complexity" evidence="1">
    <location>
        <begin position="445"/>
        <end position="462"/>
    </location>
</feature>
<proteinExistence type="predicted"/>
<keyword evidence="2" id="KW-0472">Membrane</keyword>
<dbReference type="EMBL" id="SZYD01000006">
    <property type="protein sequence ID" value="KAD5961926.1"/>
    <property type="molecule type" value="Genomic_DNA"/>
</dbReference>
<name>A0A5N6P8D5_9ASTR</name>
<dbReference type="AlphaFoldDB" id="A0A5N6P8D5"/>
<feature type="region of interest" description="Disordered" evidence="1">
    <location>
        <begin position="481"/>
        <end position="513"/>
    </location>
</feature>
<evidence type="ECO:0000256" key="1">
    <source>
        <dbReference type="SAM" id="MobiDB-lite"/>
    </source>
</evidence>